<dbReference type="InterPro" id="IPR003395">
    <property type="entry name" value="RecF/RecN/SMC_N"/>
</dbReference>
<feature type="compositionally biased region" description="Acidic residues" evidence="13">
    <location>
        <begin position="1030"/>
        <end position="1041"/>
    </location>
</feature>
<comment type="subcellular location">
    <subcellularLocation>
        <location evidence="1 11">Nucleus</location>
    </subcellularLocation>
</comment>
<evidence type="ECO:0000256" key="1">
    <source>
        <dbReference type="ARBA" id="ARBA00004123"/>
    </source>
</evidence>
<keyword evidence="16" id="KW-1185">Reference proteome</keyword>
<proteinExistence type="inferred from homology"/>
<dbReference type="Gene3D" id="1.10.287.1490">
    <property type="match status" value="2"/>
</dbReference>
<name>F2U3W0_SALR5</name>
<gene>
    <name evidence="15" type="ORF">PTSG_02972</name>
</gene>
<evidence type="ECO:0000256" key="6">
    <source>
        <dbReference type="ARBA" id="ARBA00022840"/>
    </source>
</evidence>
<evidence type="ECO:0000256" key="4">
    <source>
        <dbReference type="ARBA" id="ARBA00022741"/>
    </source>
</evidence>
<dbReference type="GeneID" id="16077072"/>
<keyword evidence="5" id="KW-0498">Mitosis</keyword>
<dbReference type="GO" id="GO:0007076">
    <property type="term" value="P:mitotic chromosome condensation"/>
    <property type="evidence" value="ECO:0007669"/>
    <property type="project" value="TreeGrafter"/>
</dbReference>
<dbReference type="PANTHER" id="PTHR18937:SF172">
    <property type="entry name" value="STRUCTURAL MAINTENANCE OF CHROMOSOMES PROTEIN"/>
    <property type="match status" value="1"/>
</dbReference>
<dbReference type="RefSeq" id="XP_004996487.1">
    <property type="nucleotide sequence ID" value="XM_004996430.1"/>
</dbReference>
<feature type="region of interest" description="Disordered" evidence="13">
    <location>
        <begin position="1273"/>
        <end position="1294"/>
    </location>
</feature>
<evidence type="ECO:0000256" key="7">
    <source>
        <dbReference type="ARBA" id="ARBA00023054"/>
    </source>
</evidence>
<evidence type="ECO:0000256" key="12">
    <source>
        <dbReference type="SAM" id="Coils"/>
    </source>
</evidence>
<reference evidence="15" key="1">
    <citation type="submission" date="2009-08" db="EMBL/GenBank/DDBJ databases">
        <title>Annotation of Salpingoeca rosetta.</title>
        <authorList>
            <consortium name="The Broad Institute Genome Sequencing Platform"/>
            <person name="Russ C."/>
            <person name="Cuomo C."/>
            <person name="Burger G."/>
            <person name="Gray M.W."/>
            <person name="Holland P.W.H."/>
            <person name="King N."/>
            <person name="Lang F.B.F."/>
            <person name="Roger A.J."/>
            <person name="Ruiz-Trillo I."/>
            <person name="Young S.K."/>
            <person name="Zeng Q."/>
            <person name="Gargeya S."/>
            <person name="Alvarado L."/>
            <person name="Berlin A."/>
            <person name="Chapman S.B."/>
            <person name="Chen Z."/>
            <person name="Freedman E."/>
            <person name="Gellesch M."/>
            <person name="Goldberg J."/>
            <person name="Griggs A."/>
            <person name="Gujja S."/>
            <person name="Heilman E."/>
            <person name="Heiman D."/>
            <person name="Howarth C."/>
            <person name="Mehta T."/>
            <person name="Neiman D."/>
            <person name="Pearson M."/>
            <person name="Roberts A."/>
            <person name="Saif S."/>
            <person name="Shea T."/>
            <person name="Shenoy N."/>
            <person name="Sisk P."/>
            <person name="Stolte C."/>
            <person name="Sykes S."/>
            <person name="White J."/>
            <person name="Yandava C."/>
            <person name="Haas B."/>
            <person name="Nusbaum C."/>
            <person name="Birren B."/>
        </authorList>
    </citation>
    <scope>NUCLEOTIDE SEQUENCE [LARGE SCALE GENOMIC DNA]</scope>
    <source>
        <strain evidence="15">ATCC 50818</strain>
    </source>
</reference>
<dbReference type="STRING" id="946362.F2U3W0"/>
<dbReference type="OrthoDB" id="5575062at2759"/>
<evidence type="ECO:0000256" key="11">
    <source>
        <dbReference type="PIRNR" id="PIRNR005719"/>
    </source>
</evidence>
<keyword evidence="4" id="KW-0547">Nucleotide-binding</keyword>
<organism evidence="16">
    <name type="scientific">Salpingoeca rosetta (strain ATCC 50818 / BSB-021)</name>
    <dbReference type="NCBI Taxonomy" id="946362"/>
    <lineage>
        <taxon>Eukaryota</taxon>
        <taxon>Choanoflagellata</taxon>
        <taxon>Craspedida</taxon>
        <taxon>Salpingoecidae</taxon>
        <taxon>Salpingoeca</taxon>
    </lineage>
</organism>
<feature type="coiled-coil region" evidence="12">
    <location>
        <begin position="196"/>
        <end position="420"/>
    </location>
</feature>
<evidence type="ECO:0000256" key="10">
    <source>
        <dbReference type="ARBA" id="ARBA00023306"/>
    </source>
</evidence>
<keyword evidence="9 11" id="KW-0539">Nucleus</keyword>
<dbReference type="InterPro" id="IPR024704">
    <property type="entry name" value="SMC"/>
</dbReference>
<protein>
    <recommendedName>
        <fullName evidence="11">Structural maintenance of chromosomes protein</fullName>
    </recommendedName>
</protein>
<dbReference type="EMBL" id="GL832960">
    <property type="protein sequence ID" value="EGD82304.1"/>
    <property type="molecule type" value="Genomic_DNA"/>
</dbReference>
<dbReference type="Proteomes" id="UP000007799">
    <property type="component" value="Unassembled WGS sequence"/>
</dbReference>
<dbReference type="InParanoid" id="F2U3W0"/>
<evidence type="ECO:0000256" key="3">
    <source>
        <dbReference type="ARBA" id="ARBA00022618"/>
    </source>
</evidence>
<keyword evidence="10" id="KW-0131">Cell cycle</keyword>
<dbReference type="Gene3D" id="3.30.70.1620">
    <property type="match status" value="1"/>
</dbReference>
<dbReference type="SUPFAM" id="SSF52540">
    <property type="entry name" value="P-loop containing nucleoside triphosphate hydrolases"/>
    <property type="match status" value="1"/>
</dbReference>
<dbReference type="FunFam" id="3.40.50.300:FF:000585">
    <property type="entry name" value="Structural maintenance of chromosomes 4"/>
    <property type="match status" value="1"/>
</dbReference>
<dbReference type="Gene3D" id="1.20.1060.20">
    <property type="match status" value="1"/>
</dbReference>
<feature type="compositionally biased region" description="Acidic residues" evidence="13">
    <location>
        <begin position="1013"/>
        <end position="1023"/>
    </location>
</feature>
<dbReference type="InterPro" id="IPR010935">
    <property type="entry name" value="SMC_hinge"/>
</dbReference>
<dbReference type="KEGG" id="sre:PTSG_02972"/>
<keyword evidence="8" id="KW-0226">DNA condensation</keyword>
<dbReference type="GO" id="GO:0016887">
    <property type="term" value="F:ATP hydrolysis activity"/>
    <property type="evidence" value="ECO:0007669"/>
    <property type="project" value="InterPro"/>
</dbReference>
<dbReference type="GO" id="GO:0005634">
    <property type="term" value="C:nucleus"/>
    <property type="evidence" value="ECO:0007669"/>
    <property type="project" value="UniProtKB-SubCell"/>
</dbReference>
<feature type="coiled-coil region" evidence="12">
    <location>
        <begin position="712"/>
        <end position="974"/>
    </location>
</feature>
<dbReference type="InterPro" id="IPR027417">
    <property type="entry name" value="P-loop_NTPase"/>
</dbReference>
<dbReference type="SUPFAM" id="SSF75553">
    <property type="entry name" value="Smc hinge domain"/>
    <property type="match status" value="1"/>
</dbReference>
<dbReference type="PIRSF" id="PIRSF005719">
    <property type="entry name" value="SMC"/>
    <property type="match status" value="1"/>
</dbReference>
<dbReference type="FunCoup" id="F2U3W0">
    <property type="interactions" value="1533"/>
</dbReference>
<evidence type="ECO:0000256" key="8">
    <source>
        <dbReference type="ARBA" id="ARBA00023067"/>
    </source>
</evidence>
<keyword evidence="3" id="KW-0132">Cell division</keyword>
<dbReference type="GO" id="GO:0051301">
    <property type="term" value="P:cell division"/>
    <property type="evidence" value="ECO:0007669"/>
    <property type="project" value="UniProtKB-KW"/>
</dbReference>
<feature type="compositionally biased region" description="Acidic residues" evidence="13">
    <location>
        <begin position="986"/>
        <end position="999"/>
    </location>
</feature>
<dbReference type="OMA" id="CPALDNM"/>
<keyword evidence="7 12" id="KW-0175">Coiled coil</keyword>
<evidence type="ECO:0000256" key="5">
    <source>
        <dbReference type="ARBA" id="ARBA00022776"/>
    </source>
</evidence>
<feature type="compositionally biased region" description="Basic residues" evidence="13">
    <location>
        <begin position="1279"/>
        <end position="1294"/>
    </location>
</feature>
<dbReference type="PANTHER" id="PTHR18937">
    <property type="entry name" value="STRUCTURAL MAINTENANCE OF CHROMOSOMES SMC FAMILY MEMBER"/>
    <property type="match status" value="1"/>
</dbReference>
<evidence type="ECO:0000259" key="14">
    <source>
        <dbReference type="SMART" id="SM00968"/>
    </source>
</evidence>
<dbReference type="Gene3D" id="3.40.50.300">
    <property type="entry name" value="P-loop containing nucleotide triphosphate hydrolases"/>
    <property type="match status" value="2"/>
</dbReference>
<dbReference type="GO" id="GO:0005524">
    <property type="term" value="F:ATP binding"/>
    <property type="evidence" value="ECO:0007669"/>
    <property type="project" value="UniProtKB-KW"/>
</dbReference>
<feature type="domain" description="SMC hinge" evidence="14">
    <location>
        <begin position="549"/>
        <end position="663"/>
    </location>
</feature>
<comment type="similarity">
    <text evidence="2">Belongs to the SMC family. SMC4 subfamily.</text>
</comment>
<accession>F2U3W0</accession>
<dbReference type="SMART" id="SM00968">
    <property type="entry name" value="SMC_hinge"/>
    <property type="match status" value="1"/>
</dbReference>
<dbReference type="Pfam" id="PF06470">
    <property type="entry name" value="SMC_hinge"/>
    <property type="match status" value="1"/>
</dbReference>
<dbReference type="GO" id="GO:0000796">
    <property type="term" value="C:condensin complex"/>
    <property type="evidence" value="ECO:0007669"/>
    <property type="project" value="TreeGrafter"/>
</dbReference>
<feature type="region of interest" description="Disordered" evidence="13">
    <location>
        <begin position="986"/>
        <end position="1063"/>
    </location>
</feature>
<dbReference type="FunFam" id="3.40.50.300:FF:000481">
    <property type="entry name" value="Structural maintenance of chromosomes 4"/>
    <property type="match status" value="1"/>
</dbReference>
<keyword evidence="6" id="KW-0067">ATP-binding</keyword>
<sequence>MSEGASGGSGADGRTPRLMITKMRLENFKSYYGVQEVGPFHKCFSAVVGPNGSGKSNVIDAMLFVFGFRAKKIRQAKLKDLIHNSEHHQNLPSCRVSVFMQEILDRDDGGFDIVPDSELVVAREATSSSQSFYYLNGKKRTFGEIADVLRSKGIDLDHNRFLILQGEVEQIAMMKPKAQNEHDVGLLEYLEDIIGSVRFKEDIAKHELMLEELNEKRNEKLSRVHVVEEEKNALEAGKKEAEAYLMQENELTMLRSKLFQCHLHQATENLEQLQEQADAKRRAVKDAKQEMKTVLHESKGIQKQYEKDKREYDSLKKAAEKAKADFIAYERKDIKHKEDMKHNKTKLKRIEKSMQKDEKALNEATSQVTAAQDDVSRLTDEIKGLEVSLSKEEKVLESLYNEFEDDRLAVQQRLHEKQEALVPLSSARDNAAAAYDIKKSERDLLTKGARDIEAQLQEATEGLAHARATLKERKGELVTLAARKKKLEAEVPAAEKQLRVLAKNQGPLDDEVSTRRMKLEERRSASQAQHTTNRVLEALKERARRGKITGFHGRLGSLGAIDDKYDCAVTTACGALNHLVVDTVEQGQQCVEFLRKHNVGRATFIILEKIQHLAAQADKPFNAPAPRLYDLIRVKDDKFKVAFYHALRDTLVAPSLDDATSIAYQGKRARYRVVTLKGQLIDTSGTMSGGGNKVQRGGMSSTLAEEVSPAELESLERELEQLVQRQRKAREQRSTWEEAVGAAKRELATVTANAQRCQQEIDSLTAKIDALTEKIATLEEQAKTVENNEAALAAVEKELAALGKKRDSAAAKAEKVEHEIAALEEELANVGGVRVKAQRAKVDGISDEISTLQGNITKANVTAKTAKRKKTQLEKKLEKAQAEKEETAAAIAKLKESFADIETKALEVMEEQKKATLLLEEREEAMQDIKEKYDQVEERLQALRSGLVDQEHELEEVDRELRDNQNKAKHWRRKLDALTLHKIDVDVDEEQEEEQEEAASADGTGGKSAMNTGDDDDEEEEEDKPSGDADNGDDENDEGGEEQPRRKKSKRTTQQQLPTLTAEDAAALNVDDLEYNITVLDEKLKGMKPNMSAISEYRKKESEYLARVDELDTVTGERNAVRAQYDSLRKQRLDMFMAGFKTISLKLKEMYQMITLGGDAELELVDYLNPFSEGIVFSVRPPKKSWKNISNLSGGEKTLSSLALVFALHHFKPTPLYVMDEIDAALDFKNVSIVANYIKERTKNAQFVIISLRNNMFELAVCFVGIYKPEMAPRASPSTRHKSQRKRGHTPPRP</sequence>
<evidence type="ECO:0000256" key="9">
    <source>
        <dbReference type="ARBA" id="ARBA00023242"/>
    </source>
</evidence>
<dbReference type="InterPro" id="IPR036277">
    <property type="entry name" value="SMC_hinge_sf"/>
</dbReference>
<evidence type="ECO:0000313" key="15">
    <source>
        <dbReference type="EMBL" id="EGD82304.1"/>
    </source>
</evidence>
<evidence type="ECO:0000313" key="16">
    <source>
        <dbReference type="Proteomes" id="UP000007799"/>
    </source>
</evidence>
<dbReference type="eggNOG" id="KOG0996">
    <property type="taxonomic scope" value="Eukaryota"/>
</dbReference>
<evidence type="ECO:0000256" key="2">
    <source>
        <dbReference type="ARBA" id="ARBA00006005"/>
    </source>
</evidence>
<dbReference type="Pfam" id="PF02463">
    <property type="entry name" value="SMC_N"/>
    <property type="match status" value="1"/>
</dbReference>
<feature type="coiled-coil region" evidence="12">
    <location>
        <begin position="449"/>
        <end position="504"/>
    </location>
</feature>
<evidence type="ECO:0000256" key="13">
    <source>
        <dbReference type="SAM" id="MobiDB-lite"/>
    </source>
</evidence>